<dbReference type="PRINTS" id="PR00834">
    <property type="entry name" value="PROTEASES2C"/>
</dbReference>
<keyword evidence="1" id="KW-0720">Serine protease</keyword>
<dbReference type="PANTHER" id="PTHR22939">
    <property type="entry name" value="SERINE PROTEASE FAMILY S1C HTRA-RELATED"/>
    <property type="match status" value="1"/>
</dbReference>
<comment type="caution">
    <text evidence="4">The sequence shown here is derived from an EMBL/GenBank/DDBJ whole genome shotgun (WGS) entry which is preliminary data.</text>
</comment>
<dbReference type="Pfam" id="PF13365">
    <property type="entry name" value="Trypsin_2"/>
    <property type="match status" value="1"/>
</dbReference>
<keyword evidence="5" id="KW-1185">Reference proteome</keyword>
<dbReference type="Proteomes" id="UP000429595">
    <property type="component" value="Unassembled WGS sequence"/>
</dbReference>
<evidence type="ECO:0000256" key="2">
    <source>
        <dbReference type="SAM" id="MobiDB-lite"/>
    </source>
</evidence>
<evidence type="ECO:0000313" key="5">
    <source>
        <dbReference type="Proteomes" id="UP000429595"/>
    </source>
</evidence>
<keyword evidence="1" id="KW-0378">Hydrolase</keyword>
<keyword evidence="3" id="KW-1133">Transmembrane helix</keyword>
<proteinExistence type="predicted"/>
<evidence type="ECO:0000256" key="1">
    <source>
        <dbReference type="ARBA" id="ARBA00022825"/>
    </source>
</evidence>
<name>A0A6I1FKD4_9BACI</name>
<dbReference type="GO" id="GO:0004252">
    <property type="term" value="F:serine-type endopeptidase activity"/>
    <property type="evidence" value="ECO:0007669"/>
    <property type="project" value="InterPro"/>
</dbReference>
<dbReference type="InterPro" id="IPR009003">
    <property type="entry name" value="Peptidase_S1_PA"/>
</dbReference>
<sequence>MISGTPPLGTLLLIYFLVQSSFGCKCEYIVLDLKSPLQYEEVSMLKKKALFTVPFSILLIAVIVTSFFLLNIRPDTSNVSQAQKLSEYSKPAVVRVIDYAVVEWQFNDYFPEVDALLQEIDYQTLIGGSGSGAIISSDGYIVTNAHVVEGSKMEEADLANAAFEQLVTIVAEHFQVDYNEAYDYMVEYTQYTKVTKVLKVILPGGDVLDGEVKSYGAPINEGKDAAVLKIEGKNLPTLPLGNSETIADQDNIWVIGYPAAAESELLSPDSSLESSMNAGQISATSKKTEQGSPVIQLNAASTHGNSGGPVINEKGEVIGLLTFRGDTVNGQEVQGFNFAVPVNTVKEFVNQAGAKNTSSRTDKLFKEGLILYWGGYYKNALEKFEAVERIFPNHSEVKQYISNSEKKIDDSKILWSDYQTLFYIVDGVAGLLIILLMVFTFVIKPKQPKLAAATNSDPATPNENIIPDLNGDGKSDMQDVLIALKKQQDEEKKKE</sequence>
<dbReference type="GO" id="GO:0006508">
    <property type="term" value="P:proteolysis"/>
    <property type="evidence" value="ECO:0007669"/>
    <property type="project" value="UniProtKB-KW"/>
</dbReference>
<feature type="region of interest" description="Disordered" evidence="2">
    <location>
        <begin position="452"/>
        <end position="474"/>
    </location>
</feature>
<dbReference type="InterPro" id="IPR001940">
    <property type="entry name" value="Peptidase_S1C"/>
</dbReference>
<dbReference type="Gene3D" id="2.40.10.10">
    <property type="entry name" value="Trypsin-like serine proteases"/>
    <property type="match status" value="2"/>
</dbReference>
<gene>
    <name evidence="4" type="ORF">F9802_08865</name>
</gene>
<protein>
    <submittedName>
        <fullName evidence="4">Trypsin-like serine protease</fullName>
    </submittedName>
</protein>
<dbReference type="AlphaFoldDB" id="A0A6I1FKD4"/>
<dbReference type="SUPFAM" id="SSF50494">
    <property type="entry name" value="Trypsin-like serine proteases"/>
    <property type="match status" value="1"/>
</dbReference>
<keyword evidence="3" id="KW-0812">Transmembrane</keyword>
<evidence type="ECO:0000313" key="4">
    <source>
        <dbReference type="EMBL" id="KAB7707112.1"/>
    </source>
</evidence>
<keyword evidence="4" id="KW-0645">Protease</keyword>
<dbReference type="EMBL" id="WEIO01000004">
    <property type="protein sequence ID" value="KAB7707112.1"/>
    <property type="molecule type" value="Genomic_DNA"/>
</dbReference>
<feature type="transmembrane region" description="Helical" evidence="3">
    <location>
        <begin position="421"/>
        <end position="443"/>
    </location>
</feature>
<organism evidence="4 5">
    <name type="scientific">Bacillus aerolatus</name>
    <dbReference type="NCBI Taxonomy" id="2653354"/>
    <lineage>
        <taxon>Bacteria</taxon>
        <taxon>Bacillati</taxon>
        <taxon>Bacillota</taxon>
        <taxon>Bacilli</taxon>
        <taxon>Bacillales</taxon>
        <taxon>Bacillaceae</taxon>
        <taxon>Bacillus</taxon>
    </lineage>
</organism>
<feature type="compositionally biased region" description="Polar residues" evidence="2">
    <location>
        <begin position="453"/>
        <end position="463"/>
    </location>
</feature>
<dbReference type="InterPro" id="IPR043504">
    <property type="entry name" value="Peptidase_S1_PA_chymotrypsin"/>
</dbReference>
<evidence type="ECO:0000256" key="3">
    <source>
        <dbReference type="SAM" id="Phobius"/>
    </source>
</evidence>
<accession>A0A6I1FKD4</accession>
<reference evidence="4 5" key="1">
    <citation type="submission" date="2019-10" db="EMBL/GenBank/DDBJ databases">
        <title>Bacillus aerolatum sp. nov., isolated from bioaerosol of sport playgrounds.</title>
        <authorList>
            <person name="Chen P."/>
            <person name="Zhang G."/>
        </authorList>
    </citation>
    <scope>NUCLEOTIDE SEQUENCE [LARGE SCALE GENOMIC DNA]</scope>
    <source>
        <strain evidence="4 5">CX253</strain>
    </source>
</reference>
<feature type="transmembrane region" description="Helical" evidence="3">
    <location>
        <begin position="50"/>
        <end position="70"/>
    </location>
</feature>
<dbReference type="PANTHER" id="PTHR22939:SF129">
    <property type="entry name" value="SERINE PROTEASE HTRA2, MITOCHONDRIAL"/>
    <property type="match status" value="1"/>
</dbReference>
<keyword evidence="3" id="KW-0472">Membrane</keyword>